<gene>
    <name evidence="1" type="ORF">AB5J58_46505</name>
</gene>
<proteinExistence type="predicted"/>
<dbReference type="AlphaFoldDB" id="A0AB39MLE1"/>
<accession>A0AB39MLE1</accession>
<evidence type="ECO:0008006" key="2">
    <source>
        <dbReference type="Google" id="ProtNLM"/>
    </source>
</evidence>
<sequence length="657" mass="70190">MHLRSLRPDAGGARTRVRQAESVLVEQYGDLVRLAHLVLPASLGRHQRVLVAHSIVQRALRRARTARTAPAVPSPREETRGGDTVERRLLVEVLRAALTYGRRPRMWPAGWVHPGALRPRLPLVWGLRLFPRSGGVDELALAQRLSAAPAAARAAFLLRTVHGLSDDTVHDLLEAADAPDVPAALRTAGVLEEESRRSPAALLASQEFDACALQAGPTDLLRRTRRARLVLGVAALGLVTAVTLAVADDGTTHRTASQVPTAHGVPSTTDLVRTSAGTWDNTSRVDFTAWPARGSRAHDRSLLDRALSAWTHPRSRIGLAPATPATPPATAPQLLYAGNVDDRAVVLLYDGQRLARYTETRSAARDPELSVARADDADVTTAAAVTLTPSGGTARYLLAPWVAEAQTRDLLHPDVLARALHVSKEGVTDPVPTIPASENCDSRPVLQLRSSERIAEHHAFLLAPVGDLSPVHLTYTPLPGHGTPPARAPREATGPQALLAWAHQACSLTSLRDTGVRAVNNWDFAEQDLPDGGGHAVWTCARADTWRGSGDVTVSFRTSRYAPAEPGRTVARARATAACSRFGQHVVAASGWRSPKGHWYALAAGSRAVTRLSVSGDVTVTKQARTLAVPAPHKPRVTVRAHLSTGEDLDAVGTPGT</sequence>
<dbReference type="EMBL" id="CP163431">
    <property type="protein sequence ID" value="XDQ07195.1"/>
    <property type="molecule type" value="Genomic_DNA"/>
</dbReference>
<dbReference type="RefSeq" id="WP_369192001.1">
    <property type="nucleotide sequence ID" value="NZ_CP163431.1"/>
</dbReference>
<evidence type="ECO:0000313" key="1">
    <source>
        <dbReference type="EMBL" id="XDQ07195.1"/>
    </source>
</evidence>
<reference evidence="1" key="1">
    <citation type="submission" date="2024-07" db="EMBL/GenBank/DDBJ databases">
        <authorList>
            <person name="Yu S.T."/>
        </authorList>
    </citation>
    <scope>NUCLEOTIDE SEQUENCE</scope>
    <source>
        <strain evidence="1">R08</strain>
    </source>
</reference>
<organism evidence="1">
    <name type="scientific">Streptomyces sp. R08</name>
    <dbReference type="NCBI Taxonomy" id="3238624"/>
    <lineage>
        <taxon>Bacteria</taxon>
        <taxon>Bacillati</taxon>
        <taxon>Actinomycetota</taxon>
        <taxon>Actinomycetes</taxon>
        <taxon>Kitasatosporales</taxon>
        <taxon>Streptomycetaceae</taxon>
        <taxon>Streptomyces</taxon>
    </lineage>
</organism>
<protein>
    <recommendedName>
        <fullName evidence="2">DNA-directed RNA polymerase specialized sigma24 family protein</fullName>
    </recommendedName>
</protein>
<name>A0AB39MLE1_9ACTN</name>